<accession>A0A811UFI6</accession>
<keyword evidence="2" id="KW-0732">Signal</keyword>
<reference evidence="3" key="1">
    <citation type="submission" date="2020-11" db="EMBL/GenBank/DDBJ databases">
        <authorList>
            <person name="Whitehead M."/>
        </authorList>
    </citation>
    <scope>NUCLEOTIDE SEQUENCE</scope>
    <source>
        <strain evidence="3">EGII</strain>
    </source>
</reference>
<keyword evidence="1" id="KW-0812">Transmembrane</keyword>
<evidence type="ECO:0000313" key="4">
    <source>
        <dbReference type="Proteomes" id="UP000606786"/>
    </source>
</evidence>
<dbReference type="OrthoDB" id="7937262at2759"/>
<evidence type="ECO:0000313" key="3">
    <source>
        <dbReference type="EMBL" id="CAD6997699.1"/>
    </source>
</evidence>
<sequence length="125" mass="14351">MASYLSIFLILGVFLTLKCVSTYPLEDFNEPEVITLRPTQVEGATAATERAQRGNGDYLPLKREHWAVLCAAISICFVLATICKYMFCPNVRICGCKQVELQRNDNLSNRRELRPQYSWDETRKK</sequence>
<feature type="chain" id="PRO_5032532060" evidence="2">
    <location>
        <begin position="23"/>
        <end position="125"/>
    </location>
</feature>
<evidence type="ECO:0000256" key="2">
    <source>
        <dbReference type="SAM" id="SignalP"/>
    </source>
</evidence>
<evidence type="ECO:0000256" key="1">
    <source>
        <dbReference type="SAM" id="Phobius"/>
    </source>
</evidence>
<protein>
    <submittedName>
        <fullName evidence="3">(Mediterranean fruit fly) hypothetical protein</fullName>
    </submittedName>
</protein>
<dbReference type="AlphaFoldDB" id="A0A811UFI6"/>
<dbReference type="Proteomes" id="UP000606786">
    <property type="component" value="Unassembled WGS sequence"/>
</dbReference>
<proteinExistence type="predicted"/>
<feature type="signal peptide" evidence="2">
    <location>
        <begin position="1"/>
        <end position="22"/>
    </location>
</feature>
<dbReference type="EMBL" id="CAJHJT010000012">
    <property type="protein sequence ID" value="CAD6997699.1"/>
    <property type="molecule type" value="Genomic_DNA"/>
</dbReference>
<keyword evidence="4" id="KW-1185">Reference proteome</keyword>
<organism evidence="3 4">
    <name type="scientific">Ceratitis capitata</name>
    <name type="common">Mediterranean fruit fly</name>
    <name type="synonym">Tephritis capitata</name>
    <dbReference type="NCBI Taxonomy" id="7213"/>
    <lineage>
        <taxon>Eukaryota</taxon>
        <taxon>Metazoa</taxon>
        <taxon>Ecdysozoa</taxon>
        <taxon>Arthropoda</taxon>
        <taxon>Hexapoda</taxon>
        <taxon>Insecta</taxon>
        <taxon>Pterygota</taxon>
        <taxon>Neoptera</taxon>
        <taxon>Endopterygota</taxon>
        <taxon>Diptera</taxon>
        <taxon>Brachycera</taxon>
        <taxon>Muscomorpha</taxon>
        <taxon>Tephritoidea</taxon>
        <taxon>Tephritidae</taxon>
        <taxon>Ceratitis</taxon>
        <taxon>Ceratitis</taxon>
    </lineage>
</organism>
<feature type="transmembrane region" description="Helical" evidence="1">
    <location>
        <begin position="66"/>
        <end position="87"/>
    </location>
</feature>
<keyword evidence="1" id="KW-1133">Transmembrane helix</keyword>
<gene>
    <name evidence="3" type="ORF">CCAP1982_LOCUS6331</name>
</gene>
<comment type="caution">
    <text evidence="3">The sequence shown here is derived from an EMBL/GenBank/DDBJ whole genome shotgun (WGS) entry which is preliminary data.</text>
</comment>
<keyword evidence="1" id="KW-0472">Membrane</keyword>
<name>A0A811UFI6_CERCA</name>